<dbReference type="InterPro" id="IPR012340">
    <property type="entry name" value="NA-bd_OB-fold"/>
</dbReference>
<name>A0A937X820_UNCEI</name>
<dbReference type="PANTHER" id="PTHR11544">
    <property type="entry name" value="COLD SHOCK DOMAIN CONTAINING PROTEINS"/>
    <property type="match status" value="1"/>
</dbReference>
<dbReference type="CDD" id="cd04458">
    <property type="entry name" value="CSP_CDS"/>
    <property type="match status" value="1"/>
</dbReference>
<evidence type="ECO:0000256" key="3">
    <source>
        <dbReference type="SAM" id="MobiDB-lite"/>
    </source>
</evidence>
<dbReference type="AlphaFoldDB" id="A0A937X820"/>
<evidence type="ECO:0000256" key="2">
    <source>
        <dbReference type="ARBA" id="ARBA00022490"/>
    </source>
</evidence>
<keyword evidence="2" id="KW-0963">Cytoplasm</keyword>
<dbReference type="PIRSF" id="PIRSF002599">
    <property type="entry name" value="Cold_shock_A"/>
    <property type="match status" value="1"/>
</dbReference>
<dbReference type="EMBL" id="VGIY01000001">
    <property type="protein sequence ID" value="MBM3316219.1"/>
    <property type="molecule type" value="Genomic_DNA"/>
</dbReference>
<dbReference type="Proteomes" id="UP000748308">
    <property type="component" value="Unassembled WGS sequence"/>
</dbReference>
<gene>
    <name evidence="5" type="ORF">FJY75_00030</name>
</gene>
<dbReference type="SUPFAM" id="SSF50249">
    <property type="entry name" value="Nucleic acid-binding proteins"/>
    <property type="match status" value="1"/>
</dbReference>
<evidence type="ECO:0000256" key="1">
    <source>
        <dbReference type="ARBA" id="ARBA00004496"/>
    </source>
</evidence>
<dbReference type="InterPro" id="IPR012156">
    <property type="entry name" value="Cold_shock_CspA"/>
</dbReference>
<dbReference type="InterPro" id="IPR002059">
    <property type="entry name" value="CSP_DNA-bd"/>
</dbReference>
<dbReference type="InterPro" id="IPR011129">
    <property type="entry name" value="CSD"/>
</dbReference>
<accession>A0A937X820</accession>
<dbReference type="PRINTS" id="PR00050">
    <property type="entry name" value="COLDSHOCK"/>
</dbReference>
<organism evidence="5 6">
    <name type="scientific">Eiseniibacteriota bacterium</name>
    <dbReference type="NCBI Taxonomy" id="2212470"/>
    <lineage>
        <taxon>Bacteria</taxon>
        <taxon>Candidatus Eiseniibacteriota</taxon>
    </lineage>
</organism>
<evidence type="ECO:0000313" key="5">
    <source>
        <dbReference type="EMBL" id="MBM3316219.1"/>
    </source>
</evidence>
<feature type="region of interest" description="Disordered" evidence="3">
    <location>
        <begin position="61"/>
        <end position="84"/>
    </location>
</feature>
<evidence type="ECO:0000313" key="6">
    <source>
        <dbReference type="Proteomes" id="UP000748308"/>
    </source>
</evidence>
<reference evidence="5" key="1">
    <citation type="submission" date="2019-03" db="EMBL/GenBank/DDBJ databases">
        <title>Lake Tanganyika Metagenome-Assembled Genomes (MAGs).</title>
        <authorList>
            <person name="Tran P."/>
        </authorList>
    </citation>
    <scope>NUCLEOTIDE SEQUENCE</scope>
    <source>
        <strain evidence="5">M_DeepCast_400m_m2_100</strain>
    </source>
</reference>
<sequence>MIEQGRVKWFNNRTGWGFIARQRGGDVFLRHDRVRADGYVELHAGDLVEFELRKGPRGAYAEGVRPVHPPAAAPARARSRLKAS</sequence>
<dbReference type="SMART" id="SM00357">
    <property type="entry name" value="CSP"/>
    <property type="match status" value="1"/>
</dbReference>
<dbReference type="PROSITE" id="PS51857">
    <property type="entry name" value="CSD_2"/>
    <property type="match status" value="1"/>
</dbReference>
<dbReference type="Pfam" id="PF00313">
    <property type="entry name" value="CSD"/>
    <property type="match status" value="1"/>
</dbReference>
<evidence type="ECO:0000259" key="4">
    <source>
        <dbReference type="PROSITE" id="PS51857"/>
    </source>
</evidence>
<dbReference type="GO" id="GO:0003676">
    <property type="term" value="F:nucleic acid binding"/>
    <property type="evidence" value="ECO:0007669"/>
    <property type="project" value="InterPro"/>
</dbReference>
<comment type="subcellular location">
    <subcellularLocation>
        <location evidence="1">Cytoplasm</location>
    </subcellularLocation>
</comment>
<feature type="domain" description="CSD" evidence="4">
    <location>
        <begin position="2"/>
        <end position="66"/>
    </location>
</feature>
<dbReference type="InterPro" id="IPR050181">
    <property type="entry name" value="Cold_shock_domain"/>
</dbReference>
<protein>
    <submittedName>
        <fullName evidence="5">Cold shock domain-containing protein</fullName>
    </submittedName>
</protein>
<dbReference type="Gene3D" id="2.40.50.140">
    <property type="entry name" value="Nucleic acid-binding proteins"/>
    <property type="match status" value="1"/>
</dbReference>
<comment type="caution">
    <text evidence="5">The sequence shown here is derived from an EMBL/GenBank/DDBJ whole genome shotgun (WGS) entry which is preliminary data.</text>
</comment>
<proteinExistence type="predicted"/>
<dbReference type="GO" id="GO:0005737">
    <property type="term" value="C:cytoplasm"/>
    <property type="evidence" value="ECO:0007669"/>
    <property type="project" value="UniProtKB-SubCell"/>
</dbReference>